<proteinExistence type="predicted"/>
<dbReference type="InterPro" id="IPR035936">
    <property type="entry name" value="BB2672"/>
</dbReference>
<organism evidence="2 3">
    <name type="scientific">Nakamurella flavida</name>
    <dbReference type="NCBI Taxonomy" id="363630"/>
    <lineage>
        <taxon>Bacteria</taxon>
        <taxon>Bacillati</taxon>
        <taxon>Actinomycetota</taxon>
        <taxon>Actinomycetes</taxon>
        <taxon>Nakamurellales</taxon>
        <taxon>Nakamurellaceae</taxon>
        <taxon>Nakamurella</taxon>
    </lineage>
</organism>
<dbReference type="RefSeq" id="WP_205257481.1">
    <property type="nucleotide sequence ID" value="NZ_BAAAPV010000003.1"/>
</dbReference>
<name>A0A938YJY3_9ACTN</name>
<dbReference type="SUPFAM" id="SSF160519">
    <property type="entry name" value="BB2672-like"/>
    <property type="match status" value="1"/>
</dbReference>
<reference evidence="2" key="1">
    <citation type="submission" date="2021-01" db="EMBL/GenBank/DDBJ databases">
        <title>KCTC 19127 draft genome.</title>
        <authorList>
            <person name="An D."/>
        </authorList>
    </citation>
    <scope>NUCLEOTIDE SEQUENCE</scope>
    <source>
        <strain evidence="2">KCTC 19127</strain>
    </source>
</reference>
<gene>
    <name evidence="2" type="ORF">JL107_13015</name>
</gene>
<evidence type="ECO:0000313" key="2">
    <source>
        <dbReference type="EMBL" id="MBM9477367.1"/>
    </source>
</evidence>
<dbReference type="Proteomes" id="UP000663801">
    <property type="component" value="Unassembled WGS sequence"/>
</dbReference>
<dbReference type="Pfam" id="PF06684">
    <property type="entry name" value="AA_synth"/>
    <property type="match status" value="1"/>
</dbReference>
<feature type="region of interest" description="Disordered" evidence="1">
    <location>
        <begin position="175"/>
        <end position="196"/>
    </location>
</feature>
<evidence type="ECO:0000256" key="1">
    <source>
        <dbReference type="SAM" id="MobiDB-lite"/>
    </source>
</evidence>
<accession>A0A938YJY3</accession>
<sequence>MSLQIRRVHVMRQAVHTEAGRVLDADLQQVVAAAVLTDPWSGRGDVRDLSSPVRQGCPPLARLLMDRALAALPAGATAAAVGKAVAVGTGVELEHGAALIHNPYFSDVVRDRVDGTSVLPSTETRGPEGVLLTVPLVHRTHATDRAHYQGVQVCVPDAPHPDEIVVLVAVSTGTRPDPRIGDRRTDAPFDPTAWRP</sequence>
<dbReference type="AlphaFoldDB" id="A0A938YJY3"/>
<protein>
    <submittedName>
        <fullName evidence="2">Amino acid synthesis family protein</fullName>
    </submittedName>
</protein>
<evidence type="ECO:0000313" key="3">
    <source>
        <dbReference type="Proteomes" id="UP000663801"/>
    </source>
</evidence>
<keyword evidence="3" id="KW-1185">Reference proteome</keyword>
<dbReference type="Gene3D" id="3.30.1330.110">
    <property type="entry name" value="BB2672"/>
    <property type="match status" value="1"/>
</dbReference>
<comment type="caution">
    <text evidence="2">The sequence shown here is derived from an EMBL/GenBank/DDBJ whole genome shotgun (WGS) entry which is preliminary data.</text>
</comment>
<feature type="compositionally biased region" description="Basic and acidic residues" evidence="1">
    <location>
        <begin position="176"/>
        <end position="187"/>
    </location>
</feature>
<dbReference type="EMBL" id="JAERWL010000010">
    <property type="protein sequence ID" value="MBM9477367.1"/>
    <property type="molecule type" value="Genomic_DNA"/>
</dbReference>
<dbReference type="InterPro" id="IPR009569">
    <property type="entry name" value="AA_synth_put"/>
</dbReference>